<comment type="subcellular location">
    <subcellularLocation>
        <location evidence="2">Membrane</location>
    </subcellularLocation>
    <subcellularLocation>
        <location evidence="1">Mitochondrion</location>
    </subcellularLocation>
</comment>
<evidence type="ECO:0008006" key="12">
    <source>
        <dbReference type="Google" id="ProtNLM"/>
    </source>
</evidence>
<evidence type="ECO:0000256" key="5">
    <source>
        <dbReference type="ARBA" id="ARBA00023054"/>
    </source>
</evidence>
<dbReference type="VEuPathDB" id="FungiDB:SAPIO_CDS7729"/>
<feature type="compositionally biased region" description="Polar residues" evidence="8">
    <location>
        <begin position="60"/>
        <end position="70"/>
    </location>
</feature>
<dbReference type="RefSeq" id="XP_016641360.1">
    <property type="nucleotide sequence ID" value="XM_016789533.1"/>
</dbReference>
<dbReference type="GO" id="GO:0005739">
    <property type="term" value="C:mitochondrion"/>
    <property type="evidence" value="ECO:0007669"/>
    <property type="project" value="UniProtKB-SubCell"/>
</dbReference>
<evidence type="ECO:0000256" key="1">
    <source>
        <dbReference type="ARBA" id="ARBA00004173"/>
    </source>
</evidence>
<dbReference type="OMA" id="TSAFMII"/>
<evidence type="ECO:0000313" key="11">
    <source>
        <dbReference type="Proteomes" id="UP000028545"/>
    </source>
</evidence>
<evidence type="ECO:0000256" key="8">
    <source>
        <dbReference type="SAM" id="MobiDB-lite"/>
    </source>
</evidence>
<dbReference type="GeneID" id="27726801"/>
<keyword evidence="6" id="KW-0496">Mitochondrion</keyword>
<keyword evidence="4 9" id="KW-1133">Transmembrane helix</keyword>
<keyword evidence="5" id="KW-0175">Coiled coil</keyword>
<evidence type="ECO:0000256" key="2">
    <source>
        <dbReference type="ARBA" id="ARBA00004370"/>
    </source>
</evidence>
<dbReference type="AlphaFoldDB" id="A0A084G2J9"/>
<comment type="caution">
    <text evidence="10">The sequence shown here is derived from an EMBL/GenBank/DDBJ whole genome shotgun (WGS) entry which is preliminary data.</text>
</comment>
<dbReference type="Gene3D" id="1.20.5.340">
    <property type="match status" value="1"/>
</dbReference>
<dbReference type="OrthoDB" id="5424147at2759"/>
<reference evidence="10 11" key="1">
    <citation type="journal article" date="2014" name="Genome Announc.">
        <title>Draft genome sequence of the pathogenic fungus Scedosporium apiospermum.</title>
        <authorList>
            <person name="Vandeputte P."/>
            <person name="Ghamrawi S."/>
            <person name="Rechenmann M."/>
            <person name="Iltis A."/>
            <person name="Giraud S."/>
            <person name="Fleury M."/>
            <person name="Thornton C."/>
            <person name="Delhaes L."/>
            <person name="Meyer W."/>
            <person name="Papon N."/>
            <person name="Bouchara J.P."/>
        </authorList>
    </citation>
    <scope>NUCLEOTIDE SEQUENCE [LARGE SCALE GENOMIC DNA]</scope>
    <source>
        <strain evidence="10 11">IHEM 14462</strain>
    </source>
</reference>
<keyword evidence="11" id="KW-1185">Reference proteome</keyword>
<keyword evidence="3 9" id="KW-0812">Transmembrane</keyword>
<feature type="compositionally biased region" description="Polar residues" evidence="8">
    <location>
        <begin position="78"/>
        <end position="93"/>
    </location>
</feature>
<feature type="region of interest" description="Disordered" evidence="8">
    <location>
        <begin position="343"/>
        <end position="373"/>
    </location>
</feature>
<name>A0A084G2J9_PSEDA</name>
<gene>
    <name evidence="10" type="ORF">SAPIO_CDS7729</name>
</gene>
<dbReference type="KEGG" id="sapo:SAPIO_CDS7729"/>
<dbReference type="GO" id="GO:0016020">
    <property type="term" value="C:membrane"/>
    <property type="evidence" value="ECO:0007669"/>
    <property type="project" value="UniProtKB-SubCell"/>
</dbReference>
<sequence length="373" mass="41430">MPAGPLTFLYPRLARVLRQAEPLARTRPALCPNSVALRHYATNPRRHGKAVQPHSEDTPAASQATENPSDSAGPEQEITAQEPPSSSASTNSFDPPPPENLTPEEEAKRVAEEVQESKTDAKKSGPMETVLYMNGPPGSISAAKPHPPLPFSHYFDSYAMVNKLVEAGFERRQAIIIMMAIRGLLREKMAAAQAALVSKGDVDNETYLFKAACSELSTEVKNNRRAADEANREQRMRLQHEVDVIWQTLNHELLTLKDTVRGLFDDRKMAVREEQSANAGSIQKINYKIATLLSSDTKSDIEGLRWVLIRRSALGIAFMAVVSLATLRYAAYVKQQRKEEAERLRREEEERKKLFAGEGRGPVTDTDEILATA</sequence>
<evidence type="ECO:0000256" key="9">
    <source>
        <dbReference type="SAM" id="Phobius"/>
    </source>
</evidence>
<feature type="compositionally biased region" description="Basic and acidic residues" evidence="8">
    <location>
        <begin position="105"/>
        <end position="125"/>
    </location>
</feature>
<dbReference type="PANTHER" id="PTHR14360">
    <property type="entry name" value="PROTEIN FMP32, MITOCHONDRIAL"/>
    <property type="match status" value="1"/>
</dbReference>
<dbReference type="PANTHER" id="PTHR14360:SF12">
    <property type="entry name" value="MOZ PROTEIN REPRESENTS A CHROMATIN-ASSOCIATED ACETYLTRANSFERASE"/>
    <property type="match status" value="1"/>
</dbReference>
<proteinExistence type="predicted"/>
<dbReference type="Pfam" id="PF07798">
    <property type="entry name" value="CCDC90-like"/>
    <property type="match status" value="1"/>
</dbReference>
<dbReference type="Proteomes" id="UP000028545">
    <property type="component" value="Unassembled WGS sequence"/>
</dbReference>
<evidence type="ECO:0000256" key="7">
    <source>
        <dbReference type="ARBA" id="ARBA00023136"/>
    </source>
</evidence>
<evidence type="ECO:0000256" key="4">
    <source>
        <dbReference type="ARBA" id="ARBA00022989"/>
    </source>
</evidence>
<feature type="compositionally biased region" description="Basic and acidic residues" evidence="8">
    <location>
        <begin position="343"/>
        <end position="355"/>
    </location>
</feature>
<accession>A0A084G2J9</accession>
<dbReference type="HOGENOM" id="CLU_030970_1_0_1"/>
<organism evidence="10 11">
    <name type="scientific">Pseudallescheria apiosperma</name>
    <name type="common">Scedosporium apiospermum</name>
    <dbReference type="NCBI Taxonomy" id="563466"/>
    <lineage>
        <taxon>Eukaryota</taxon>
        <taxon>Fungi</taxon>
        <taxon>Dikarya</taxon>
        <taxon>Ascomycota</taxon>
        <taxon>Pezizomycotina</taxon>
        <taxon>Sordariomycetes</taxon>
        <taxon>Hypocreomycetidae</taxon>
        <taxon>Microascales</taxon>
        <taxon>Microascaceae</taxon>
        <taxon>Scedosporium</taxon>
    </lineage>
</organism>
<evidence type="ECO:0000256" key="6">
    <source>
        <dbReference type="ARBA" id="ARBA00023128"/>
    </source>
</evidence>
<evidence type="ECO:0000313" key="10">
    <source>
        <dbReference type="EMBL" id="KEZ41561.1"/>
    </source>
</evidence>
<keyword evidence="7 9" id="KW-0472">Membrane</keyword>
<protein>
    <recommendedName>
        <fullName evidence="12">MOZ protein represents a chromatin-associated acetyltransferase</fullName>
    </recommendedName>
</protein>
<dbReference type="EMBL" id="JOWA01000110">
    <property type="protein sequence ID" value="KEZ41561.1"/>
    <property type="molecule type" value="Genomic_DNA"/>
</dbReference>
<feature type="region of interest" description="Disordered" evidence="8">
    <location>
        <begin position="44"/>
        <end position="130"/>
    </location>
</feature>
<evidence type="ECO:0000256" key="3">
    <source>
        <dbReference type="ARBA" id="ARBA00022692"/>
    </source>
</evidence>
<feature type="transmembrane region" description="Helical" evidence="9">
    <location>
        <begin position="313"/>
        <end position="333"/>
    </location>
</feature>
<dbReference type="InterPro" id="IPR024461">
    <property type="entry name" value="CCDC90-like"/>
</dbReference>